<evidence type="ECO:0000256" key="7">
    <source>
        <dbReference type="ARBA" id="ARBA00023212"/>
    </source>
</evidence>
<dbReference type="SUPFAM" id="SSF74924">
    <property type="entry name" value="Cap-Gly domain"/>
    <property type="match status" value="1"/>
</dbReference>
<dbReference type="SMART" id="SM01052">
    <property type="entry name" value="CAP_GLY"/>
    <property type="match status" value="1"/>
</dbReference>
<dbReference type="InterPro" id="IPR000938">
    <property type="entry name" value="CAP-Gly_domain"/>
</dbReference>
<dbReference type="EMBL" id="CP054546">
    <property type="protein sequence ID" value="QSL66894.1"/>
    <property type="molecule type" value="Genomic_DNA"/>
</dbReference>
<evidence type="ECO:0000256" key="2">
    <source>
        <dbReference type="ARBA" id="ARBA00011010"/>
    </source>
</evidence>
<sequence length="1227" mass="142106">MISLNDRVFVGKALGTVRFIGCTDFSAGEWVGVELDMPLGKNNGSVKGKQYFECRENYGVFVRISAVKKVDLKEEGLSEEVEKNVRMLAENKQGYVIDLSGRSGSLSPPKRHVFRSPLGAGSTSRIPYIQSPVGQQKILYTKASFDASISPCKGEKTGSVGEKSPEALRAKSSVCKSPVRRRLFEEKGENSTQGAKEEAIECSESIFGGELPFFEEKKASCSDFYGKSQSNDAYLICELKRELKVSEKRRVEDRNKLKLLEEQLQEKESLEKAKNRLQSKISSLQDEIRDLKLSLRNVENEKAEFEIKFIEVSEMLEMTTLDKEIAEQRADLLESELNALKSEIQNSVERSQDISKKEQDELDEKDLEEQNKVLKEALIKLHTITNNQEVELKNTIKHHQLEIESLKKYKIQCESLKEKLQETENLVDDLRQQVDISLTAEEMLEDLTEKNLYLKEKVEQMNITIQDLESLKELNDELEENHLENEKQMREELEYKDSILIENMNKIKQLKEMNSEYEQVILKFRELVGNLQCELENSKRENQNAKMESSELSIRSKEIMNLNLKLKSSSAKSQATKIEYELEKLEGLEAIEKFEITRFFLPEAYSSENSSIMVYFKCKRIAMKSVLLHDIIKEKILYNISINNILEIDLLLEAMEINKNLVFLSTIARRFIYFMDTSTLSDFDEISSSFSKLDVLENILDNEINILKKNGYCEKQFLGALEEALLLFNSLSDVYIKPYDGELISKIESELFLSLSYVENFSKEESILQNLLESDYMKRIMGEEDTSILIIKQLEAFSVQVEEIKIIINKLFKALNSMKKNSLSLKETIASEFFDVRNMASFLYDAMKKNLEYFNQLLNKHLEGIGVCFSEKDLLDLNLDNISEKIASFTFILLKLEKNIHCSENSIQISQNIAPWILHSNEIKSILQKNDEAEKRLNILQDRINQYVIDIRLKDKVIEEVNIKTELLNKRTSDLKRHSETIKMLEKSLNNASLKEKQSIETIKSLNDKIKSMEKIINNSQFTRNVSDINSLEESIMNSQIFQNKIQEFSNEIEHFNNSISYLREEIKLLSTNKMILDNSWLSEPLFKTNDEVSKKREKRAADVRFLLKSLRMFTAKTSIIKLSFKRQNGWISETKRPRYKHFRQQEEYISLCAKRDSLVSIHDFTIRKSTCNSTETPLVLCTLQIPSSYGLNNAQQDDLLLQNIEINHFKELERIHYSILKPLRIC</sequence>
<evidence type="ECO:0000313" key="11">
    <source>
        <dbReference type="Proteomes" id="UP000663699"/>
    </source>
</evidence>
<evidence type="ECO:0000256" key="3">
    <source>
        <dbReference type="ARBA" id="ARBA00022490"/>
    </source>
</evidence>
<dbReference type="PROSITE" id="PS50245">
    <property type="entry name" value="CAP_GLY_2"/>
    <property type="match status" value="1"/>
</dbReference>
<organism evidence="10 11">
    <name type="scientific">Pneumocystis wakefieldiae</name>
    <dbReference type="NCBI Taxonomy" id="38082"/>
    <lineage>
        <taxon>Eukaryota</taxon>
        <taxon>Fungi</taxon>
        <taxon>Dikarya</taxon>
        <taxon>Ascomycota</taxon>
        <taxon>Taphrinomycotina</taxon>
        <taxon>Pneumocystomycetes</taxon>
        <taxon>Pneumocystaceae</taxon>
        <taxon>Pneumocystis</taxon>
    </lineage>
</organism>
<feature type="coiled-coil region" evidence="8">
    <location>
        <begin position="406"/>
        <end position="555"/>
    </location>
</feature>
<dbReference type="Proteomes" id="UP000663699">
    <property type="component" value="Chromosome 15"/>
</dbReference>
<dbReference type="OrthoDB" id="2130750at2759"/>
<keyword evidence="7" id="KW-0206">Cytoskeleton</keyword>
<dbReference type="GO" id="GO:0030286">
    <property type="term" value="C:dynein complex"/>
    <property type="evidence" value="ECO:0007669"/>
    <property type="project" value="UniProtKB-KW"/>
</dbReference>
<evidence type="ECO:0000256" key="8">
    <source>
        <dbReference type="SAM" id="Coils"/>
    </source>
</evidence>
<reference evidence="10" key="1">
    <citation type="submission" date="2020-06" db="EMBL/GenBank/DDBJ databases">
        <title>Genomes of multiple members of Pneumocystis genus reveal paths to human pathogen Pneumocystis jirovecii.</title>
        <authorList>
            <person name="Cisse O.H."/>
            <person name="Ma L."/>
            <person name="Dekker J."/>
            <person name="Khil P."/>
            <person name="Jo J."/>
            <person name="Brenchley J."/>
            <person name="Blair R."/>
            <person name="Pahar B."/>
            <person name="Chabe M."/>
            <person name="Van Rompay K.A."/>
            <person name="Keesler R."/>
            <person name="Sukura A."/>
            <person name="Hirsch V."/>
            <person name="Kutty G."/>
            <person name="Liu Y."/>
            <person name="Peng L."/>
            <person name="Chen J."/>
            <person name="Song J."/>
            <person name="Weissenbacher-Lang C."/>
            <person name="Xu J."/>
            <person name="Upham N.S."/>
            <person name="Stajich J.E."/>
            <person name="Cuomo C.A."/>
            <person name="Cushion M.T."/>
            <person name="Kovacs J.A."/>
        </authorList>
    </citation>
    <scope>NUCLEOTIDE SEQUENCE</scope>
    <source>
        <strain evidence="10">2A</strain>
    </source>
</reference>
<dbReference type="Pfam" id="PF01302">
    <property type="entry name" value="CAP_GLY"/>
    <property type="match status" value="1"/>
</dbReference>
<accession>A0A899G2T9</accession>
<feature type="coiled-coil region" evidence="8">
    <location>
        <begin position="243"/>
        <end position="377"/>
    </location>
</feature>
<feature type="domain" description="CAP-Gly" evidence="9">
    <location>
        <begin position="21"/>
        <end position="63"/>
    </location>
</feature>
<protein>
    <recommendedName>
        <fullName evidence="9">CAP-Gly domain-containing protein</fullName>
    </recommendedName>
</protein>
<dbReference type="InterPro" id="IPR022157">
    <property type="entry name" value="Dynactin"/>
</dbReference>
<evidence type="ECO:0000259" key="9">
    <source>
        <dbReference type="PROSITE" id="PS50245"/>
    </source>
</evidence>
<evidence type="ECO:0000256" key="5">
    <source>
        <dbReference type="ARBA" id="ARBA00023017"/>
    </source>
</evidence>
<dbReference type="PANTHER" id="PTHR18916">
    <property type="entry name" value="DYNACTIN 1-RELATED MICROTUBULE-BINDING"/>
    <property type="match status" value="1"/>
</dbReference>
<comment type="subcellular location">
    <subcellularLocation>
        <location evidence="1">Cytoplasm</location>
        <location evidence="1">Cytoskeleton</location>
    </subcellularLocation>
</comment>
<evidence type="ECO:0000256" key="1">
    <source>
        <dbReference type="ARBA" id="ARBA00004245"/>
    </source>
</evidence>
<dbReference type="PROSITE" id="PS00845">
    <property type="entry name" value="CAP_GLY_1"/>
    <property type="match status" value="1"/>
</dbReference>
<dbReference type="AlphaFoldDB" id="A0A899G2T9"/>
<gene>
    <name evidence="10" type="ORF">MERGE_001281</name>
</gene>
<keyword evidence="4" id="KW-0493">Microtubule</keyword>
<dbReference type="Gene3D" id="2.30.30.190">
    <property type="entry name" value="CAP Gly-rich-like domain"/>
    <property type="match status" value="1"/>
</dbReference>
<dbReference type="GO" id="GO:0005874">
    <property type="term" value="C:microtubule"/>
    <property type="evidence" value="ECO:0007669"/>
    <property type="project" value="UniProtKB-KW"/>
</dbReference>
<feature type="coiled-coil region" evidence="8">
    <location>
        <begin position="923"/>
        <end position="950"/>
    </location>
</feature>
<evidence type="ECO:0000256" key="4">
    <source>
        <dbReference type="ARBA" id="ARBA00022701"/>
    </source>
</evidence>
<evidence type="ECO:0000313" key="10">
    <source>
        <dbReference type="EMBL" id="QSL66894.1"/>
    </source>
</evidence>
<comment type="similarity">
    <text evidence="2">Belongs to the dynactin 150 kDa subunit family.</text>
</comment>
<keyword evidence="5" id="KW-0243">Dynein</keyword>
<evidence type="ECO:0000256" key="6">
    <source>
        <dbReference type="ARBA" id="ARBA00023054"/>
    </source>
</evidence>
<name>A0A899G2T9_9ASCO</name>
<keyword evidence="6 8" id="KW-0175">Coiled coil</keyword>
<dbReference type="Pfam" id="PF12455">
    <property type="entry name" value="Dynactin"/>
    <property type="match status" value="1"/>
</dbReference>
<proteinExistence type="inferred from homology"/>
<dbReference type="InterPro" id="IPR036859">
    <property type="entry name" value="CAP-Gly_dom_sf"/>
</dbReference>
<keyword evidence="3" id="KW-0963">Cytoplasm</keyword>
<keyword evidence="11" id="KW-1185">Reference proteome</keyword>